<evidence type="ECO:0000256" key="1">
    <source>
        <dbReference type="ARBA" id="ARBA00004141"/>
    </source>
</evidence>
<organism evidence="8 9">
    <name type="scientific">Actinocatenispora rupis</name>
    <dbReference type="NCBI Taxonomy" id="519421"/>
    <lineage>
        <taxon>Bacteria</taxon>
        <taxon>Bacillati</taxon>
        <taxon>Actinomycetota</taxon>
        <taxon>Actinomycetes</taxon>
        <taxon>Micromonosporales</taxon>
        <taxon>Micromonosporaceae</taxon>
        <taxon>Actinocatenispora</taxon>
    </lineage>
</organism>
<proteinExistence type="predicted"/>
<dbReference type="Gene3D" id="3.90.550.10">
    <property type="entry name" value="Spore Coat Polysaccharide Biosynthesis Protein SpsA, Chain A"/>
    <property type="match status" value="1"/>
</dbReference>
<dbReference type="Pfam" id="PF13641">
    <property type="entry name" value="Glyco_tranf_2_3"/>
    <property type="match status" value="1"/>
</dbReference>
<feature type="transmembrane region" description="Helical" evidence="7">
    <location>
        <begin position="515"/>
        <end position="534"/>
    </location>
</feature>
<evidence type="ECO:0000256" key="3">
    <source>
        <dbReference type="ARBA" id="ARBA00022679"/>
    </source>
</evidence>
<gene>
    <name evidence="8" type="ORF">Aru02nite_69200</name>
</gene>
<feature type="transmembrane region" description="Helical" evidence="7">
    <location>
        <begin position="64"/>
        <end position="87"/>
    </location>
</feature>
<keyword evidence="6 7" id="KW-0472">Membrane</keyword>
<evidence type="ECO:0000256" key="7">
    <source>
        <dbReference type="SAM" id="Phobius"/>
    </source>
</evidence>
<keyword evidence="9" id="KW-1185">Reference proteome</keyword>
<dbReference type="EMBL" id="BOMB01000051">
    <property type="protein sequence ID" value="GID16031.1"/>
    <property type="molecule type" value="Genomic_DNA"/>
</dbReference>
<feature type="transmembrane region" description="Helical" evidence="7">
    <location>
        <begin position="376"/>
        <end position="398"/>
    </location>
</feature>
<evidence type="ECO:0008006" key="10">
    <source>
        <dbReference type="Google" id="ProtNLM"/>
    </source>
</evidence>
<keyword evidence="4 7" id="KW-0812">Transmembrane</keyword>
<dbReference type="PANTHER" id="PTHR43867:SF2">
    <property type="entry name" value="CELLULOSE SYNTHASE CATALYTIC SUBUNIT A [UDP-FORMING]"/>
    <property type="match status" value="1"/>
</dbReference>
<evidence type="ECO:0000313" key="9">
    <source>
        <dbReference type="Proteomes" id="UP000612808"/>
    </source>
</evidence>
<reference evidence="8" key="1">
    <citation type="submission" date="2021-01" db="EMBL/GenBank/DDBJ databases">
        <title>Whole genome shotgun sequence of Actinocatenispora rupis NBRC 107355.</title>
        <authorList>
            <person name="Komaki H."/>
            <person name="Tamura T."/>
        </authorList>
    </citation>
    <scope>NUCLEOTIDE SEQUENCE</scope>
    <source>
        <strain evidence="8">NBRC 107355</strain>
    </source>
</reference>
<protein>
    <recommendedName>
        <fullName evidence="10">Glycosyltransferase, catalytic subunit of cellulose synthase and poly-beta-1,6-N-acetylglucosamine synthase</fullName>
    </recommendedName>
</protein>
<accession>A0A8J3J579</accession>
<evidence type="ECO:0000313" key="8">
    <source>
        <dbReference type="EMBL" id="GID16031.1"/>
    </source>
</evidence>
<feature type="transmembrane region" description="Helical" evidence="7">
    <location>
        <begin position="410"/>
        <end position="430"/>
    </location>
</feature>
<sequence>MATVEVDEKDASAELELVDGAGGTRASWALALSGAPVRRLLGAVLVVASIGYVGWLVAGLNLAAWWLSVPFVAANGYLVVLLLVSLVNNWSRSPLRPAAPPPPTGPAPLVAVLIPTANEPPAMVERTLRSVLEQRWPHESLVVVVGDDGHRPAIAAMVGELGREYREVALSYVRPPDQTDPRRRGRAKDGNLNAMLALVRDRYPGVEFVETRDADDLVGNPGFLRHTVGLLRAEPDVAYVQTIKDATVSRGDPFGNRRTFFYRGIMLSRDAAGAAFPCGSGLVWRMSALLDIGGFPSWNIVEDLYSGYLALQRGYRGRYLPVLGALAQSAPEDLPNMSQQLGTWALDTMRIFLWRPPWRVPGLRLRQRLHFAEMGLFYLSAVPTLALIMVPALCLLTGTHALRVDPVRHAVVSVCYTTLVTAFTFVLGNGTPWREMTRAKQIWVGMTFTYALAVVRALVGGPHRKPAYRITRKNRQPGLYLGRVAPHLAALALLLCSLAYHLARRPTLSTVDYGSMFWVLFYSLVLLGFVRRSWYGLTTRGRPADVRNP</sequence>
<name>A0A8J3J579_9ACTN</name>
<dbReference type="GO" id="GO:0016020">
    <property type="term" value="C:membrane"/>
    <property type="evidence" value="ECO:0007669"/>
    <property type="project" value="UniProtKB-SubCell"/>
</dbReference>
<feature type="transmembrane region" description="Helical" evidence="7">
    <location>
        <begin position="442"/>
        <end position="459"/>
    </location>
</feature>
<dbReference type="SUPFAM" id="SSF53448">
    <property type="entry name" value="Nucleotide-diphospho-sugar transferases"/>
    <property type="match status" value="1"/>
</dbReference>
<dbReference type="GO" id="GO:0016757">
    <property type="term" value="F:glycosyltransferase activity"/>
    <property type="evidence" value="ECO:0007669"/>
    <property type="project" value="UniProtKB-KW"/>
</dbReference>
<feature type="transmembrane region" description="Helical" evidence="7">
    <location>
        <begin position="479"/>
        <end position="503"/>
    </location>
</feature>
<evidence type="ECO:0000256" key="2">
    <source>
        <dbReference type="ARBA" id="ARBA00022676"/>
    </source>
</evidence>
<dbReference type="AlphaFoldDB" id="A0A8J3J579"/>
<keyword evidence="3" id="KW-0808">Transferase</keyword>
<evidence type="ECO:0000256" key="6">
    <source>
        <dbReference type="ARBA" id="ARBA00023136"/>
    </source>
</evidence>
<dbReference type="Proteomes" id="UP000612808">
    <property type="component" value="Unassembled WGS sequence"/>
</dbReference>
<dbReference type="InterPro" id="IPR029044">
    <property type="entry name" value="Nucleotide-diphossugar_trans"/>
</dbReference>
<dbReference type="RefSeq" id="WP_203664592.1">
    <property type="nucleotide sequence ID" value="NZ_BAAAZM010000026.1"/>
</dbReference>
<keyword evidence="5 7" id="KW-1133">Transmembrane helix</keyword>
<comment type="subcellular location">
    <subcellularLocation>
        <location evidence="1">Membrane</location>
        <topology evidence="1">Multi-pass membrane protein</topology>
    </subcellularLocation>
</comment>
<keyword evidence="2" id="KW-0328">Glycosyltransferase</keyword>
<evidence type="ECO:0000256" key="5">
    <source>
        <dbReference type="ARBA" id="ARBA00022989"/>
    </source>
</evidence>
<dbReference type="PANTHER" id="PTHR43867">
    <property type="entry name" value="CELLULOSE SYNTHASE CATALYTIC SUBUNIT A [UDP-FORMING]"/>
    <property type="match status" value="1"/>
</dbReference>
<feature type="transmembrane region" description="Helical" evidence="7">
    <location>
        <begin position="40"/>
        <end position="58"/>
    </location>
</feature>
<comment type="caution">
    <text evidence="8">The sequence shown here is derived from an EMBL/GenBank/DDBJ whole genome shotgun (WGS) entry which is preliminary data.</text>
</comment>
<dbReference type="InterPro" id="IPR050321">
    <property type="entry name" value="Glycosyltr_2/OpgH_subfam"/>
</dbReference>
<evidence type="ECO:0000256" key="4">
    <source>
        <dbReference type="ARBA" id="ARBA00022692"/>
    </source>
</evidence>